<dbReference type="AlphaFoldDB" id="A0A378Y155"/>
<evidence type="ECO:0000313" key="2">
    <source>
        <dbReference type="Proteomes" id="UP000254400"/>
    </source>
</evidence>
<reference evidence="1 2" key="1">
    <citation type="submission" date="2018-06" db="EMBL/GenBank/DDBJ databases">
        <authorList>
            <consortium name="Pathogen Informatics"/>
            <person name="Doyle S."/>
        </authorList>
    </citation>
    <scope>NUCLEOTIDE SEQUENCE [LARGE SCALE GENOMIC DNA]</scope>
    <source>
        <strain evidence="1 2">NCTC10343</strain>
    </source>
</reference>
<sequence>MMGVERIHVELSCFEIMKRTDAAIGCGRFISSLQESSAFRLRSLSGQSYGPLDRGLISLYGLEPQESTFLAALFISKRKDDCHARHSGNQSYFCLSRQL</sequence>
<gene>
    <name evidence="1" type="ORF">NCTC10343_02886</name>
</gene>
<proteinExistence type="predicted"/>
<evidence type="ECO:0000313" key="1">
    <source>
        <dbReference type="EMBL" id="SUA70017.1"/>
    </source>
</evidence>
<accession>A0A378Y155</accession>
<organism evidence="1 2">
    <name type="scientific">Paenibacillus polymyxa</name>
    <name type="common">Bacillus polymyxa</name>
    <dbReference type="NCBI Taxonomy" id="1406"/>
    <lineage>
        <taxon>Bacteria</taxon>
        <taxon>Bacillati</taxon>
        <taxon>Bacillota</taxon>
        <taxon>Bacilli</taxon>
        <taxon>Bacillales</taxon>
        <taxon>Paenibacillaceae</taxon>
        <taxon>Paenibacillus</taxon>
    </lineage>
</organism>
<name>A0A378Y155_PAEPO</name>
<dbReference type="EMBL" id="UGSC01000001">
    <property type="protein sequence ID" value="SUA70017.1"/>
    <property type="molecule type" value="Genomic_DNA"/>
</dbReference>
<protein>
    <submittedName>
        <fullName evidence="1">Uncharacterized protein</fullName>
    </submittedName>
</protein>
<dbReference type="Proteomes" id="UP000254400">
    <property type="component" value="Unassembled WGS sequence"/>
</dbReference>